<reference evidence="2 3" key="1">
    <citation type="submission" date="2018-03" db="EMBL/GenBank/DDBJ databases">
        <title>Defining the species Micromonospora saelicesensis and Micromonospora noduli under the framework of genomics.</title>
        <authorList>
            <person name="Riesco R."/>
            <person name="Trujillo M.E."/>
        </authorList>
    </citation>
    <scope>NUCLEOTIDE SEQUENCE [LARGE SCALE GENOMIC DNA]</scope>
    <source>
        <strain evidence="2 3">LAH08</strain>
    </source>
</reference>
<name>A0A328MXJ5_9ACTN</name>
<protein>
    <submittedName>
        <fullName evidence="2">Uncharacterized protein</fullName>
    </submittedName>
</protein>
<keyword evidence="1" id="KW-1133">Transmembrane helix</keyword>
<feature type="transmembrane region" description="Helical" evidence="1">
    <location>
        <begin position="20"/>
        <end position="39"/>
    </location>
</feature>
<feature type="transmembrane region" description="Helical" evidence="1">
    <location>
        <begin position="94"/>
        <end position="114"/>
    </location>
</feature>
<accession>A0A328MXJ5</accession>
<organism evidence="2 3">
    <name type="scientific">Micromonospora noduli</name>
    <dbReference type="NCBI Taxonomy" id="709876"/>
    <lineage>
        <taxon>Bacteria</taxon>
        <taxon>Bacillati</taxon>
        <taxon>Actinomycetota</taxon>
        <taxon>Actinomycetes</taxon>
        <taxon>Micromonosporales</taxon>
        <taxon>Micromonosporaceae</taxon>
        <taxon>Micromonospora</taxon>
    </lineage>
</organism>
<gene>
    <name evidence="2" type="ORF">LAH08_05703</name>
</gene>
<evidence type="ECO:0000313" key="2">
    <source>
        <dbReference type="EMBL" id="RAN94816.1"/>
    </source>
</evidence>
<sequence>MREPQPSGWEARLTQVRDLAGALALLAVPVFALRAWVVASFDFSVASALMLHTTPAQLVYVSLLYMTPIFLVASGILVSRWLCRAAIQRGMSPALIILSSFGSVPILLIPVGAGFDRVDWFNAIPMLLTVPMLGVADITAEQLDPQFAKRAPLLRFLAISLAILTAAVFALYPRMWLPPERVTISGAAKKVYVLERKDDEYVLFDPRDRSVVRVPAEKVENRQYCDESPGRASVINMVVPRPKGRPTCS</sequence>
<feature type="transmembrane region" description="Helical" evidence="1">
    <location>
        <begin position="59"/>
        <end position="82"/>
    </location>
</feature>
<feature type="transmembrane region" description="Helical" evidence="1">
    <location>
        <begin position="120"/>
        <end position="140"/>
    </location>
</feature>
<comment type="caution">
    <text evidence="2">The sequence shown here is derived from an EMBL/GenBank/DDBJ whole genome shotgun (WGS) entry which is preliminary data.</text>
</comment>
<evidence type="ECO:0000313" key="3">
    <source>
        <dbReference type="Proteomes" id="UP000248966"/>
    </source>
</evidence>
<dbReference type="EMBL" id="PYAA01000039">
    <property type="protein sequence ID" value="RAN94816.1"/>
    <property type="molecule type" value="Genomic_DNA"/>
</dbReference>
<dbReference type="Proteomes" id="UP000248966">
    <property type="component" value="Unassembled WGS sequence"/>
</dbReference>
<keyword evidence="1" id="KW-0472">Membrane</keyword>
<proteinExistence type="predicted"/>
<dbReference type="AlphaFoldDB" id="A0A328MXJ5"/>
<feature type="transmembrane region" description="Helical" evidence="1">
    <location>
        <begin position="152"/>
        <end position="172"/>
    </location>
</feature>
<evidence type="ECO:0000256" key="1">
    <source>
        <dbReference type="SAM" id="Phobius"/>
    </source>
</evidence>
<keyword evidence="1" id="KW-0812">Transmembrane</keyword>